<keyword evidence="4" id="KW-0843">Virulence</keyword>
<feature type="compositionally biased region" description="Gly residues" evidence="6">
    <location>
        <begin position="629"/>
        <end position="652"/>
    </location>
</feature>
<feature type="region of interest" description="Disordered" evidence="6">
    <location>
        <begin position="589"/>
        <end position="657"/>
    </location>
</feature>
<dbReference type="PANTHER" id="PTHR32305">
    <property type="match status" value="1"/>
</dbReference>
<dbReference type="InterPro" id="IPR018511">
    <property type="entry name" value="Hemolysin-typ_Ca-bd_CS"/>
</dbReference>
<dbReference type="PRINTS" id="PR01488">
    <property type="entry name" value="RTXTOXINA"/>
</dbReference>
<dbReference type="SUPFAM" id="SSF51120">
    <property type="entry name" value="beta-Roll"/>
    <property type="match status" value="2"/>
</dbReference>
<dbReference type="PRINTS" id="PR00313">
    <property type="entry name" value="CABNDNGRPT"/>
</dbReference>
<evidence type="ECO:0000313" key="8">
    <source>
        <dbReference type="EMBL" id="MBH8574955.1"/>
    </source>
</evidence>
<reference evidence="8 9" key="1">
    <citation type="journal article" date="2021" name="Int. J. Syst. Evol. Microbiol.">
        <title>Amazonocrinis nigriterrae gen. nov., sp. nov., Atlanticothrix silvestris gen. nov., sp. nov. and Dendronalium phyllosphericum gen. nov., sp. nov., nostocacean cyanobacteria from Brazilian environments.</title>
        <authorList>
            <person name="Alvarenga D.O."/>
            <person name="Andreote A.P.D."/>
            <person name="Branco L.H.Z."/>
            <person name="Delbaje E."/>
            <person name="Cruz R.B."/>
            <person name="Varani A.M."/>
            <person name="Fiore M.F."/>
        </authorList>
    </citation>
    <scope>NUCLEOTIDE SEQUENCE [LARGE SCALE GENOMIC DNA]</scope>
    <source>
        <strain evidence="8 9">CENA369</strain>
    </source>
</reference>
<dbReference type="GO" id="GO:0005509">
    <property type="term" value="F:calcium ion binding"/>
    <property type="evidence" value="ECO:0007669"/>
    <property type="project" value="InterPro"/>
</dbReference>
<sequence length="1429" mass="153663">MTTKYTYVSPGVINVTDASNTTTELRFTSTGQIQSIKDPLNRVTQFTYDSNNNLNQITAPGNTIYRFSYDAKGRLLSQTDPLNQTVSFTYDPNRDSPLTVTDQKGQVMRYNYDSSGNLTGITYANNNAETFTYDVNGRLTQATERSGDTFRYDYDAAGRVTRKTFKNNTFEQYTYNTAGNLTAVRDVRGGITSMVYDTNNRLTKITYPNNRFLQYTYDSAGRRTSMVDRNGFTVNYSYDAEGRLTGLTNGTGASIIAYTYDVVGRLTKETNGNGTYTLYTYDGAGQLTAISNRKADGTVNSFAQYTYDSLGRQTQAVTGDGKWVYTYDASGQLTRAQFTSTNVSIANQDLQYVYDAAGNRTRTTINGVTTNYTANNLNQYQTVGTAQYFYDLDGNLTRVVDGSRVSTYTYNDENRLIGATTPEGTFTYEYDAFGNRVASVQNGQRTEYLIDPFGLGDVVGEYNSSGGLTANYVHGLGLVGRFNGSNAAYYDSDLTGSTVGLTNASGSYLNRYAYRPFGENLLTIEGVANPFEYVGQWGIMDEASGLDFIRARYYSSSSGRFTNPDPIGQSGGSNLYSYTFNNPTNSIDVSGNRLSGAGGTSRPPYPSSRYGNFKKVPPVDKTPDPTGNKTGGNQGQQQGGQQQGGQQQGGQQQGEEQPGGLDINAILGIGVLAVGAGLLIWATDGLVLIPLVSFAPAFAEESKSAYPGKAAVEASRGLFDPLVLDLDGDGIELVSLEQSTAQFDLNADGFREQTGWVKGDDGILALDANSDGKINDITELFGDAVTDGFTELATLDSNNDKVIDSRDTQFSKLQIWQDFNQNGITDFGELKTLTQLGIKSLSLNAQSAGYTSEGNLIQSTSQFIRTDNTTGNMASLWFNADRLNTTYNQSYQLKPETLFLPTVRGYGKLPDLYIAMSLDSQLLGLMRDFVQLKLQDLSQAVPKIEEILFRWAKVDNVAPNSRGEFFDARKLGFLEAFLGQPLQFNFSFVRQTRFIQQSWDTVVQGITARLVVQSTMGNVFPNTTYSLNSDTLTSSETLSDLLTRLTANVPTNSADAARYWSYAIAALDAHETNFGLTEDAYNTQIQAALAPSNLGNYLDVLRNPTFGLNLDDVLYLTNPIGNFSEGLAGNDTFYGLSSNDIINAGAGNDTITDIQGIDLIDGGDGTDTLVNADFSAATNNLTINNSSNQSIVLSTGVRVTNVERYTNLTTGSGNDQVQFSGRNNNSITTGAGNDTINAGLGESDSAYGGAGNDLLILDYSVGDTGGGISFSAGSSSGSATRFNTDNTVLDQIFFSDIERFNVTGTSKDDYLAGGSANDTIIGGGGNDSLDGGGGNDSLDGGTGTDKLTLDLSTQTGNLSLTNYRSAGIKITGVVSATNFEIFDITTGSGNDSVTQAGLVNGVVLRGNDTIITGAGNDTINAGLGESDSA</sequence>
<keyword evidence="2" id="KW-0800">Toxin</keyword>
<dbReference type="InterPro" id="IPR006530">
    <property type="entry name" value="YD"/>
</dbReference>
<evidence type="ECO:0000313" key="9">
    <source>
        <dbReference type="Proteomes" id="UP000662314"/>
    </source>
</evidence>
<dbReference type="InterPro" id="IPR003995">
    <property type="entry name" value="RTX_toxin_determinant-A"/>
</dbReference>
<dbReference type="InterPro" id="IPR011049">
    <property type="entry name" value="Serralysin-like_metalloprot_C"/>
</dbReference>
<dbReference type="InterPro" id="IPR001343">
    <property type="entry name" value="Hemolysn_Ca-bd"/>
</dbReference>
<name>A0A8J7I8D8_9NOST</name>
<evidence type="ECO:0000256" key="1">
    <source>
        <dbReference type="ARBA" id="ARBA00004370"/>
    </source>
</evidence>
<dbReference type="InterPro" id="IPR031325">
    <property type="entry name" value="RHS_repeat"/>
</dbReference>
<dbReference type="InterPro" id="IPR022385">
    <property type="entry name" value="Rhs_assc_core"/>
</dbReference>
<dbReference type="PANTHER" id="PTHR32305:SF15">
    <property type="entry name" value="PROTEIN RHSA-RELATED"/>
    <property type="match status" value="1"/>
</dbReference>
<dbReference type="NCBIfam" id="TIGR01643">
    <property type="entry name" value="YD_repeat_2x"/>
    <property type="match status" value="7"/>
</dbReference>
<comment type="caution">
    <text evidence="8">The sequence shown here is derived from an EMBL/GenBank/DDBJ whole genome shotgun (WGS) entry which is preliminary data.</text>
</comment>
<feature type="domain" description="Teneurin-like YD-shell" evidence="7">
    <location>
        <begin position="26"/>
        <end position="126"/>
    </location>
</feature>
<dbReference type="RefSeq" id="WP_318780866.1">
    <property type="nucleotide sequence ID" value="NZ_CAWPUQ010000331.1"/>
</dbReference>
<feature type="domain" description="Teneurin-like YD-shell" evidence="7">
    <location>
        <begin position="129"/>
        <end position="253"/>
    </location>
</feature>
<feature type="domain" description="Teneurin-like YD-shell" evidence="7">
    <location>
        <begin position="323"/>
        <end position="583"/>
    </location>
</feature>
<keyword evidence="3" id="KW-0677">Repeat</keyword>
<dbReference type="GO" id="GO:0090729">
    <property type="term" value="F:toxin activity"/>
    <property type="evidence" value="ECO:0007669"/>
    <property type="project" value="UniProtKB-KW"/>
</dbReference>
<proteinExistence type="predicted"/>
<dbReference type="SUPFAM" id="SSF101898">
    <property type="entry name" value="NHL repeat"/>
    <property type="match status" value="1"/>
</dbReference>
<dbReference type="Proteomes" id="UP000662314">
    <property type="component" value="Unassembled WGS sequence"/>
</dbReference>
<dbReference type="GO" id="GO:0016020">
    <property type="term" value="C:membrane"/>
    <property type="evidence" value="ECO:0007669"/>
    <property type="project" value="UniProtKB-SubCell"/>
</dbReference>
<dbReference type="Pfam" id="PF05593">
    <property type="entry name" value="RHS_repeat"/>
    <property type="match status" value="1"/>
</dbReference>
<dbReference type="Pfam" id="PF00353">
    <property type="entry name" value="HemolysinCabind"/>
    <property type="match status" value="5"/>
</dbReference>
<keyword evidence="5" id="KW-0472">Membrane</keyword>
<dbReference type="EMBL" id="JAECZA010000092">
    <property type="protein sequence ID" value="MBH8574955.1"/>
    <property type="molecule type" value="Genomic_DNA"/>
</dbReference>
<evidence type="ECO:0000256" key="5">
    <source>
        <dbReference type="ARBA" id="ARBA00023136"/>
    </source>
</evidence>
<dbReference type="NCBIfam" id="TIGR03696">
    <property type="entry name" value="Rhs_assc_core"/>
    <property type="match status" value="1"/>
</dbReference>
<gene>
    <name evidence="8" type="ORF">I8752_18425</name>
</gene>
<protein>
    <recommendedName>
        <fullName evidence="7">Teneurin-like YD-shell domain-containing protein</fullName>
    </recommendedName>
</protein>
<evidence type="ECO:0000256" key="2">
    <source>
        <dbReference type="ARBA" id="ARBA00022656"/>
    </source>
</evidence>
<evidence type="ECO:0000256" key="3">
    <source>
        <dbReference type="ARBA" id="ARBA00022737"/>
    </source>
</evidence>
<dbReference type="GO" id="GO:0005576">
    <property type="term" value="C:extracellular region"/>
    <property type="evidence" value="ECO:0007669"/>
    <property type="project" value="InterPro"/>
</dbReference>
<evidence type="ECO:0000256" key="4">
    <source>
        <dbReference type="ARBA" id="ARBA00023026"/>
    </source>
</evidence>
<accession>A0A8J7I8D8</accession>
<comment type="subcellular location">
    <subcellularLocation>
        <location evidence="1">Membrane</location>
    </subcellularLocation>
</comment>
<dbReference type="Gene3D" id="2.180.10.10">
    <property type="entry name" value="RHS repeat-associated core"/>
    <property type="match status" value="2"/>
</dbReference>
<dbReference type="Pfam" id="PF25023">
    <property type="entry name" value="TEN_YD-shell"/>
    <property type="match status" value="3"/>
</dbReference>
<evidence type="ECO:0000259" key="7">
    <source>
        <dbReference type="Pfam" id="PF25023"/>
    </source>
</evidence>
<organism evidence="8 9">
    <name type="scientific">Dendronalium phyllosphericum CENA369</name>
    <dbReference type="NCBI Taxonomy" id="1725256"/>
    <lineage>
        <taxon>Bacteria</taxon>
        <taxon>Bacillati</taxon>
        <taxon>Cyanobacteriota</taxon>
        <taxon>Cyanophyceae</taxon>
        <taxon>Nostocales</taxon>
        <taxon>Nostocaceae</taxon>
        <taxon>Dendronalium</taxon>
        <taxon>Dendronalium phyllosphericum</taxon>
    </lineage>
</organism>
<dbReference type="InterPro" id="IPR050708">
    <property type="entry name" value="T6SS_VgrG/RHS"/>
</dbReference>
<keyword evidence="9" id="KW-1185">Reference proteome</keyword>
<dbReference type="PROSITE" id="PS00330">
    <property type="entry name" value="HEMOLYSIN_CALCIUM"/>
    <property type="match status" value="3"/>
</dbReference>
<dbReference type="Gene3D" id="2.150.10.10">
    <property type="entry name" value="Serralysin-like metalloprotease, C-terminal"/>
    <property type="match status" value="2"/>
</dbReference>
<dbReference type="InterPro" id="IPR056823">
    <property type="entry name" value="TEN-like_YD-shell"/>
</dbReference>
<evidence type="ECO:0000256" key="6">
    <source>
        <dbReference type="SAM" id="MobiDB-lite"/>
    </source>
</evidence>
<feature type="non-terminal residue" evidence="8">
    <location>
        <position position="1429"/>
    </location>
</feature>